<dbReference type="PANTHER" id="PTHR31873">
    <property type="entry name" value="L-ASPARTATE DEHYDROGENASE-RELATED"/>
    <property type="match status" value="1"/>
</dbReference>
<dbReference type="InterPro" id="IPR011182">
    <property type="entry name" value="L-Asp_DH"/>
</dbReference>
<reference evidence="9 10" key="1">
    <citation type="submission" date="2016-11" db="EMBL/GenBank/DDBJ databases">
        <authorList>
            <person name="Varghese N."/>
            <person name="Submissions S."/>
        </authorList>
    </citation>
    <scope>NUCLEOTIDE SEQUENCE [LARGE SCALE GENOMIC DNA]</scope>
    <source>
        <strain evidence="9 10">DSM 29620</strain>
    </source>
</reference>
<sequence>MPNGCTPMSGSERIALIGAGAIGGQVARLLAERDTPVRIVAVGVSDASRARAVPAGAMVIDDPAALAATGATLVVEAAGRASVESWGVAALQAGADFAVSSTSAFVDDGLLTRLLALADRHGARILIPPGALGGIDALAAAARMGMHGVTHIVTKPAAAWAGTEAETLCDLHRLAAPVTFFEGTARAAADRFPRNANVAVISSLAAMGLDDTRIALVADPQARHNTHRIEASGDFGRMTVEIENYPLPDNPKSSAMTALNLVRLIENRVQRLVI</sequence>
<dbReference type="Pfam" id="PF01958">
    <property type="entry name" value="Asp_DH_C"/>
    <property type="match status" value="1"/>
</dbReference>
<accession>A0A1H0HTS9</accession>
<dbReference type="Gene3D" id="3.40.50.720">
    <property type="entry name" value="NAD(P)-binding Rossmann-like Domain"/>
    <property type="match status" value="1"/>
</dbReference>
<evidence type="ECO:0000259" key="8">
    <source>
        <dbReference type="Pfam" id="PF03447"/>
    </source>
</evidence>
<dbReference type="AlphaFoldDB" id="A0A1H0HTS9"/>
<dbReference type="GO" id="GO:0051287">
    <property type="term" value="F:NAD binding"/>
    <property type="evidence" value="ECO:0007669"/>
    <property type="project" value="UniProtKB-UniRule"/>
</dbReference>
<dbReference type="PANTHER" id="PTHR31873:SF6">
    <property type="entry name" value="ASPARTATE DEHYDROGENASE DOMAIN-CONTAINING PROTEIN"/>
    <property type="match status" value="1"/>
</dbReference>
<evidence type="ECO:0000256" key="6">
    <source>
        <dbReference type="HAMAP-Rule" id="MF_01265"/>
    </source>
</evidence>
<keyword evidence="5 6" id="KW-0520">NAD</keyword>
<dbReference type="InterPro" id="IPR020626">
    <property type="entry name" value="Asp_DH_prok"/>
</dbReference>
<gene>
    <name evidence="6" type="primary">nadX</name>
    <name evidence="9" type="ORF">SAMN05444142_104303</name>
</gene>
<evidence type="ECO:0000256" key="3">
    <source>
        <dbReference type="ARBA" id="ARBA00022857"/>
    </source>
</evidence>
<dbReference type="InterPro" id="IPR005106">
    <property type="entry name" value="Asp/hSer_DH_NAD-bd"/>
</dbReference>
<keyword evidence="10" id="KW-1185">Reference proteome</keyword>
<feature type="binding site" evidence="6">
    <location>
        <position position="131"/>
    </location>
    <ligand>
        <name>NAD(+)</name>
        <dbReference type="ChEBI" id="CHEBI:57540"/>
    </ligand>
</feature>
<dbReference type="GO" id="GO:0009435">
    <property type="term" value="P:NAD+ biosynthetic process"/>
    <property type="evidence" value="ECO:0007669"/>
    <property type="project" value="UniProtKB-UniRule"/>
</dbReference>
<organism evidence="9 10">
    <name type="scientific">Lutimaribacter pacificus</name>
    <dbReference type="NCBI Taxonomy" id="391948"/>
    <lineage>
        <taxon>Bacteria</taxon>
        <taxon>Pseudomonadati</taxon>
        <taxon>Pseudomonadota</taxon>
        <taxon>Alphaproteobacteria</taxon>
        <taxon>Rhodobacterales</taxon>
        <taxon>Roseobacteraceae</taxon>
        <taxon>Lutimaribacter</taxon>
    </lineage>
</organism>
<evidence type="ECO:0000259" key="7">
    <source>
        <dbReference type="Pfam" id="PF01958"/>
    </source>
</evidence>
<dbReference type="GO" id="GO:0033735">
    <property type="term" value="F:aspartate dehydrogenase [NAD(P)+] activity"/>
    <property type="evidence" value="ECO:0007669"/>
    <property type="project" value="UniProtKB-EC"/>
</dbReference>
<keyword evidence="3 6" id="KW-0521">NADP</keyword>
<dbReference type="Gene3D" id="3.30.360.10">
    <property type="entry name" value="Dihydrodipicolinate Reductase, domain 2"/>
    <property type="match status" value="1"/>
</dbReference>
<dbReference type="SUPFAM" id="SSF55347">
    <property type="entry name" value="Glyceraldehyde-3-phosphate dehydrogenase-like, C-terminal domain"/>
    <property type="match status" value="1"/>
</dbReference>
<keyword evidence="4 6" id="KW-0560">Oxidoreductase</keyword>
<evidence type="ECO:0000256" key="5">
    <source>
        <dbReference type="ARBA" id="ARBA00023027"/>
    </source>
</evidence>
<comment type="miscellaneous">
    <text evidence="6">The iminoaspartate product is unstable in aqueous solution and can decompose to oxaloacetate and ammonia.</text>
</comment>
<evidence type="ECO:0000256" key="1">
    <source>
        <dbReference type="ARBA" id="ARBA00008331"/>
    </source>
</evidence>
<dbReference type="GO" id="GO:0050661">
    <property type="term" value="F:NADP binding"/>
    <property type="evidence" value="ECO:0007669"/>
    <property type="project" value="UniProtKB-UniRule"/>
</dbReference>
<protein>
    <recommendedName>
        <fullName evidence="6">L-aspartate dehydrogenase</fullName>
        <ecNumber evidence="6">1.4.1.21</ecNumber>
    </recommendedName>
</protein>
<dbReference type="GO" id="GO:0016639">
    <property type="term" value="F:oxidoreductase activity, acting on the CH-NH2 group of donors, NAD or NADP as acceptor"/>
    <property type="evidence" value="ECO:0007669"/>
    <property type="project" value="UniProtKB-UniRule"/>
</dbReference>
<feature type="domain" description="Aspartate dehydrogenase" evidence="7">
    <location>
        <begin position="176"/>
        <end position="261"/>
    </location>
</feature>
<name>A0A1H0HTS9_9RHOB</name>
<dbReference type="Pfam" id="PF03447">
    <property type="entry name" value="NAD_binding_3"/>
    <property type="match status" value="1"/>
</dbReference>
<evidence type="ECO:0000313" key="9">
    <source>
        <dbReference type="EMBL" id="SHK31675.1"/>
    </source>
</evidence>
<dbReference type="InterPro" id="IPR036291">
    <property type="entry name" value="NAD(P)-bd_dom_sf"/>
</dbReference>
<feature type="active site" evidence="6">
    <location>
        <position position="227"/>
    </location>
</feature>
<comment type="function">
    <text evidence="6">Specifically catalyzes the NAD or NADP-dependent dehydrogenation of L-aspartate to iminoaspartate.</text>
</comment>
<comment type="catalytic activity">
    <reaction evidence="6">
        <text>L-aspartate + NADP(+) + H2O = oxaloacetate + NH4(+) + NADPH + H(+)</text>
        <dbReference type="Rhea" id="RHEA:11784"/>
        <dbReference type="ChEBI" id="CHEBI:15377"/>
        <dbReference type="ChEBI" id="CHEBI:15378"/>
        <dbReference type="ChEBI" id="CHEBI:16452"/>
        <dbReference type="ChEBI" id="CHEBI:28938"/>
        <dbReference type="ChEBI" id="CHEBI:29991"/>
        <dbReference type="ChEBI" id="CHEBI:57783"/>
        <dbReference type="ChEBI" id="CHEBI:58349"/>
        <dbReference type="EC" id="1.4.1.21"/>
    </reaction>
</comment>
<dbReference type="UniPathway" id="UPA00253">
    <property type="reaction ID" value="UER00456"/>
</dbReference>
<evidence type="ECO:0000313" key="10">
    <source>
        <dbReference type="Proteomes" id="UP000324252"/>
    </source>
</evidence>
<dbReference type="HAMAP" id="MF_01265">
    <property type="entry name" value="NadX"/>
    <property type="match status" value="1"/>
</dbReference>
<comment type="similarity">
    <text evidence="1 6">Belongs to the L-aspartate dehydrogenase family.</text>
</comment>
<keyword evidence="2 6" id="KW-0662">Pyridine nucleotide biosynthesis</keyword>
<evidence type="ECO:0000256" key="4">
    <source>
        <dbReference type="ARBA" id="ARBA00023002"/>
    </source>
</evidence>
<evidence type="ECO:0000256" key="2">
    <source>
        <dbReference type="ARBA" id="ARBA00022642"/>
    </source>
</evidence>
<dbReference type="NCBIfam" id="NF009828">
    <property type="entry name" value="PRK13303.1-3"/>
    <property type="match status" value="1"/>
</dbReference>
<dbReference type="EMBL" id="FQZZ01000004">
    <property type="protein sequence ID" value="SHK31675.1"/>
    <property type="molecule type" value="Genomic_DNA"/>
</dbReference>
<comment type="pathway">
    <text evidence="6">Cofactor biosynthesis; NAD(+) biosynthesis; iminoaspartate from L-aspartate (dehydrogenase route): step 1/1.</text>
</comment>
<proteinExistence type="inferred from homology"/>
<comment type="catalytic activity">
    <reaction evidence="6">
        <text>L-aspartate + NAD(+) + H2O = oxaloacetate + NH4(+) + NADH + H(+)</text>
        <dbReference type="Rhea" id="RHEA:11788"/>
        <dbReference type="ChEBI" id="CHEBI:15377"/>
        <dbReference type="ChEBI" id="CHEBI:15378"/>
        <dbReference type="ChEBI" id="CHEBI:16452"/>
        <dbReference type="ChEBI" id="CHEBI:28938"/>
        <dbReference type="ChEBI" id="CHEBI:29991"/>
        <dbReference type="ChEBI" id="CHEBI:57540"/>
        <dbReference type="ChEBI" id="CHEBI:57945"/>
        <dbReference type="EC" id="1.4.1.21"/>
    </reaction>
</comment>
<dbReference type="InterPro" id="IPR002811">
    <property type="entry name" value="Asp_DH"/>
</dbReference>
<feature type="domain" description="Aspartate/homoserine dehydrogenase NAD-binding" evidence="8">
    <location>
        <begin position="18"/>
        <end position="128"/>
    </location>
</feature>
<dbReference type="PIRSF" id="PIRSF005227">
    <property type="entry name" value="Asp_dh_NAD_syn"/>
    <property type="match status" value="1"/>
</dbReference>
<dbReference type="Proteomes" id="UP000324252">
    <property type="component" value="Unassembled WGS sequence"/>
</dbReference>
<feature type="binding site" evidence="6">
    <location>
        <position position="197"/>
    </location>
    <ligand>
        <name>NAD(+)</name>
        <dbReference type="ChEBI" id="CHEBI:57540"/>
    </ligand>
</feature>
<dbReference type="SUPFAM" id="SSF51735">
    <property type="entry name" value="NAD(P)-binding Rossmann-fold domains"/>
    <property type="match status" value="1"/>
</dbReference>
<dbReference type="EC" id="1.4.1.21" evidence="6"/>